<keyword evidence="3" id="KW-1185">Reference proteome</keyword>
<evidence type="ECO:0000313" key="3">
    <source>
        <dbReference type="Proteomes" id="UP000585363"/>
    </source>
</evidence>
<comment type="caution">
    <text evidence="2">The sequence shown here is derived from an EMBL/GenBank/DDBJ whole genome shotgun (WGS) entry which is preliminary data.</text>
</comment>
<dbReference type="InterPro" id="IPR032710">
    <property type="entry name" value="NTF2-like_dom_sf"/>
</dbReference>
<reference evidence="2 3" key="1">
    <citation type="submission" date="2020-01" db="EMBL/GenBank/DDBJ databases">
        <authorList>
            <person name="Lee S.D."/>
        </authorList>
    </citation>
    <scope>NUCLEOTIDE SEQUENCE [LARGE SCALE GENOMIC DNA]</scope>
    <source>
        <strain evidence="2 3">SAP-1</strain>
    </source>
</reference>
<protein>
    <submittedName>
        <fullName evidence="2">Nuclear transport factor 2 family protein</fullName>
    </submittedName>
</protein>
<name>A0A848MK56_9GAMM</name>
<dbReference type="RefSeq" id="WP_169403167.1">
    <property type="nucleotide sequence ID" value="NZ_JAADJU010000005.1"/>
</dbReference>
<evidence type="ECO:0000259" key="1">
    <source>
        <dbReference type="Pfam" id="PF13577"/>
    </source>
</evidence>
<accession>A0A848MK56</accession>
<sequence>MTTHEISQRLALRELIDTFSNLADEKDVAAQLSLFTVDAHINVVMDGKEVFDLNGQQQILDAFSGYLAQFSVVYHINGQQTVNIYGDTASGIAYCQVVLIKEENGQRIKQTSGVRYHDRYIFQNGQWLIAERLSNFMWTDIHPMQSFC</sequence>
<evidence type="ECO:0000313" key="2">
    <source>
        <dbReference type="EMBL" id="NMP27460.1"/>
    </source>
</evidence>
<dbReference type="InterPro" id="IPR037401">
    <property type="entry name" value="SnoaL-like"/>
</dbReference>
<dbReference type="Gene3D" id="3.10.450.50">
    <property type="match status" value="1"/>
</dbReference>
<feature type="domain" description="SnoaL-like" evidence="1">
    <location>
        <begin position="5"/>
        <end position="132"/>
    </location>
</feature>
<dbReference type="Proteomes" id="UP000585363">
    <property type="component" value="Unassembled WGS sequence"/>
</dbReference>
<organism evidence="2 3">
    <name type="scientific">Rouxiella aceris</name>
    <dbReference type="NCBI Taxonomy" id="2703884"/>
    <lineage>
        <taxon>Bacteria</taxon>
        <taxon>Pseudomonadati</taxon>
        <taxon>Pseudomonadota</taxon>
        <taxon>Gammaproteobacteria</taxon>
        <taxon>Enterobacterales</taxon>
        <taxon>Yersiniaceae</taxon>
        <taxon>Rouxiella</taxon>
    </lineage>
</organism>
<proteinExistence type="predicted"/>
<dbReference type="Pfam" id="PF13577">
    <property type="entry name" value="SnoaL_4"/>
    <property type="match status" value="1"/>
</dbReference>
<reference evidence="2 3" key="2">
    <citation type="submission" date="2020-06" db="EMBL/GenBank/DDBJ databases">
        <title>Polyphasic characterization of a Rahnella strain isolated from tree sap.</title>
        <authorList>
            <person name="Kim I.S."/>
        </authorList>
    </citation>
    <scope>NUCLEOTIDE SEQUENCE [LARGE SCALE GENOMIC DNA]</scope>
    <source>
        <strain evidence="2 3">SAP-1</strain>
    </source>
</reference>
<gene>
    <name evidence="2" type="ORF">GW590_11340</name>
</gene>
<dbReference type="AlphaFoldDB" id="A0A848MK56"/>
<dbReference type="EMBL" id="JAADJU010000005">
    <property type="protein sequence ID" value="NMP27460.1"/>
    <property type="molecule type" value="Genomic_DNA"/>
</dbReference>
<dbReference type="SUPFAM" id="SSF54427">
    <property type="entry name" value="NTF2-like"/>
    <property type="match status" value="1"/>
</dbReference>